<dbReference type="Pfam" id="PF26049">
    <property type="entry name" value="RLMG_N"/>
    <property type="match status" value="1"/>
</dbReference>
<dbReference type="CDD" id="cd02440">
    <property type="entry name" value="AdoMet_MTases"/>
    <property type="match status" value="1"/>
</dbReference>
<evidence type="ECO:0000313" key="6">
    <source>
        <dbReference type="EMBL" id="PHK99772.1"/>
    </source>
</evidence>
<comment type="caution">
    <text evidence="6">The sequence shown here is derived from an EMBL/GenBank/DDBJ whole genome shotgun (WGS) entry which is preliminary data.</text>
</comment>
<dbReference type="RefSeq" id="WP_099104751.1">
    <property type="nucleotide sequence ID" value="NZ_JAATJF010000001.1"/>
</dbReference>
<evidence type="ECO:0000256" key="2">
    <source>
        <dbReference type="ARBA" id="ARBA00022679"/>
    </source>
</evidence>
<keyword evidence="1 6" id="KW-0489">Methyltransferase</keyword>
<dbReference type="SUPFAM" id="SSF53335">
    <property type="entry name" value="S-adenosyl-L-methionine-dependent methyltransferases"/>
    <property type="match status" value="1"/>
</dbReference>
<dbReference type="PANTHER" id="PTHR47816">
    <property type="entry name" value="RIBOSOMAL RNA SMALL SUBUNIT METHYLTRANSFERASE C"/>
    <property type="match status" value="1"/>
</dbReference>
<evidence type="ECO:0000259" key="4">
    <source>
        <dbReference type="Pfam" id="PF05175"/>
    </source>
</evidence>
<dbReference type="EMBL" id="PDLO01000001">
    <property type="protein sequence ID" value="PHK99772.1"/>
    <property type="molecule type" value="Genomic_DNA"/>
</dbReference>
<evidence type="ECO:0000256" key="1">
    <source>
        <dbReference type="ARBA" id="ARBA00022603"/>
    </source>
</evidence>
<keyword evidence="3" id="KW-0949">S-adenosyl-L-methionine</keyword>
<dbReference type="Proteomes" id="UP000226437">
    <property type="component" value="Unassembled WGS sequence"/>
</dbReference>
<dbReference type="InterPro" id="IPR046977">
    <property type="entry name" value="RsmC/RlmG"/>
</dbReference>
<dbReference type="InterPro" id="IPR058679">
    <property type="entry name" value="RlmG_N"/>
</dbReference>
<dbReference type="GO" id="GO:0032259">
    <property type="term" value="P:methylation"/>
    <property type="evidence" value="ECO:0007669"/>
    <property type="project" value="UniProtKB-KW"/>
</dbReference>
<organism evidence="6 7">
    <name type="scientific">Neolewinella marina</name>
    <dbReference type="NCBI Taxonomy" id="438751"/>
    <lineage>
        <taxon>Bacteria</taxon>
        <taxon>Pseudomonadati</taxon>
        <taxon>Bacteroidota</taxon>
        <taxon>Saprospiria</taxon>
        <taxon>Saprospirales</taxon>
        <taxon>Lewinellaceae</taxon>
        <taxon>Neolewinella</taxon>
    </lineage>
</organism>
<keyword evidence="2 6" id="KW-0808">Transferase</keyword>
<sequence length="369" mass="41191">MPRETTPTTAGASKFRRYPPTTNRSLQVMSAADEWLLAWAAERIGPNDNPLVVHDRFGAVALSLPQPVRFLATFHSQEEALRRNSGTRPSPPIYTVFDALDPVRRAVLRVPKSLELWEIYLAALAAAATPETEAAAGFMTRHFTPRMLDIAGRYAGQVKQSTARKKARLLLLSDFHPPEGGGARALRKFIGYAGREYQQYYGVFSADHIDYATQWLLEQWAVHPELRELNPATILDLACGNGIIGGELLRRYPQAVLTATDDSLLAVESARLNLPAERSTVRYNHTLDALGDDSQDQVVTNPPFHFGHENNIEVSLGLFRQAHRVLRPGGHLVVVANRHLNYAVHLGGIYREVRELAVNDKFVIYRCLV</sequence>
<evidence type="ECO:0000259" key="5">
    <source>
        <dbReference type="Pfam" id="PF26049"/>
    </source>
</evidence>
<reference evidence="6 7" key="1">
    <citation type="submission" date="2017-10" db="EMBL/GenBank/DDBJ databases">
        <title>The draft genome sequence of Lewinella marina KCTC 32374.</title>
        <authorList>
            <person name="Wang K."/>
        </authorList>
    </citation>
    <scope>NUCLEOTIDE SEQUENCE [LARGE SCALE GENOMIC DNA]</scope>
    <source>
        <strain evidence="6 7">MKG-38</strain>
    </source>
</reference>
<feature type="domain" description="RlmG N-terminal" evidence="5">
    <location>
        <begin position="8"/>
        <end position="171"/>
    </location>
</feature>
<proteinExistence type="predicted"/>
<gene>
    <name evidence="6" type="ORF">CGL56_01605</name>
</gene>
<dbReference type="InterPro" id="IPR007848">
    <property type="entry name" value="Small_mtfrase_dom"/>
</dbReference>
<dbReference type="Pfam" id="PF05175">
    <property type="entry name" value="MTS"/>
    <property type="match status" value="1"/>
</dbReference>
<keyword evidence="7" id="KW-1185">Reference proteome</keyword>
<dbReference type="OrthoDB" id="29650at2"/>
<dbReference type="Gene3D" id="3.40.50.150">
    <property type="entry name" value="Vaccinia Virus protein VP39"/>
    <property type="match status" value="2"/>
</dbReference>
<name>A0A2G0CIG9_9BACT</name>
<accession>A0A2G0CIG9</accession>
<feature type="domain" description="Methyltransferase small" evidence="4">
    <location>
        <begin position="201"/>
        <end position="366"/>
    </location>
</feature>
<dbReference type="AlphaFoldDB" id="A0A2G0CIG9"/>
<evidence type="ECO:0000256" key="3">
    <source>
        <dbReference type="ARBA" id="ARBA00022691"/>
    </source>
</evidence>
<dbReference type="GO" id="GO:0008757">
    <property type="term" value="F:S-adenosylmethionine-dependent methyltransferase activity"/>
    <property type="evidence" value="ECO:0007669"/>
    <property type="project" value="InterPro"/>
</dbReference>
<protein>
    <submittedName>
        <fullName evidence="6">rRNA (Guanine-N2)-methyltransferase</fullName>
    </submittedName>
</protein>
<dbReference type="InterPro" id="IPR029063">
    <property type="entry name" value="SAM-dependent_MTases_sf"/>
</dbReference>
<dbReference type="PANTHER" id="PTHR47816:SF5">
    <property type="entry name" value="RIBOSOMAL RNA LARGE SUBUNIT METHYLTRANSFERASE G"/>
    <property type="match status" value="1"/>
</dbReference>
<evidence type="ECO:0000313" key="7">
    <source>
        <dbReference type="Proteomes" id="UP000226437"/>
    </source>
</evidence>